<dbReference type="InterPro" id="IPR027417">
    <property type="entry name" value="P-loop_NTPase"/>
</dbReference>
<dbReference type="SUPFAM" id="SSF52540">
    <property type="entry name" value="P-loop containing nucleoside triphosphate hydrolases"/>
    <property type="match status" value="1"/>
</dbReference>
<proteinExistence type="inferred from homology"/>
<dbReference type="Gene3D" id="3.40.50.300">
    <property type="entry name" value="P-loop containing nucleotide triphosphate hydrolases"/>
    <property type="match status" value="1"/>
</dbReference>
<dbReference type="Proteomes" id="UP000297407">
    <property type="component" value="Unassembled WGS sequence"/>
</dbReference>
<dbReference type="PANTHER" id="PTHR23073">
    <property type="entry name" value="26S PROTEASOME REGULATORY SUBUNIT"/>
    <property type="match status" value="1"/>
</dbReference>
<dbReference type="SMART" id="SM00382">
    <property type="entry name" value="AAA"/>
    <property type="match status" value="1"/>
</dbReference>
<accession>A0A4Z0L691</accession>
<dbReference type="AlphaFoldDB" id="A0A4Z0L691"/>
<reference evidence="5 6" key="1">
    <citation type="submission" date="2019-04" db="EMBL/GenBank/DDBJ databases">
        <title>Flavobacterium sp. strain DS2-A Genome sequencing and assembly.</title>
        <authorList>
            <person name="Kim I."/>
        </authorList>
    </citation>
    <scope>NUCLEOTIDE SEQUENCE [LARGE SCALE GENOMIC DNA]</scope>
    <source>
        <strain evidence="5 6">DS2-A</strain>
    </source>
</reference>
<comment type="caution">
    <text evidence="5">The sequence shown here is derived from an EMBL/GenBank/DDBJ whole genome shotgun (WGS) entry which is preliminary data.</text>
</comment>
<keyword evidence="2" id="KW-0547">Nucleotide-binding</keyword>
<comment type="similarity">
    <text evidence="1">Belongs to the AAA ATPase family.</text>
</comment>
<keyword evidence="3 5" id="KW-0067">ATP-binding</keyword>
<dbReference type="InterPro" id="IPR003959">
    <property type="entry name" value="ATPase_AAA_core"/>
</dbReference>
<feature type="domain" description="AAA+ ATPase" evidence="4">
    <location>
        <begin position="213"/>
        <end position="345"/>
    </location>
</feature>
<gene>
    <name evidence="5" type="ORF">E4635_09950</name>
</gene>
<organism evidence="5 6">
    <name type="scientific">Flavobacterium humi</name>
    <dbReference type="NCBI Taxonomy" id="2562683"/>
    <lineage>
        <taxon>Bacteria</taxon>
        <taxon>Pseudomonadati</taxon>
        <taxon>Bacteroidota</taxon>
        <taxon>Flavobacteriia</taxon>
        <taxon>Flavobacteriales</taxon>
        <taxon>Flavobacteriaceae</taxon>
        <taxon>Flavobacterium</taxon>
    </lineage>
</organism>
<evidence type="ECO:0000256" key="3">
    <source>
        <dbReference type="ARBA" id="ARBA00022840"/>
    </source>
</evidence>
<protein>
    <submittedName>
        <fullName evidence="5">ATP-binding protein</fullName>
    </submittedName>
</protein>
<keyword evidence="6" id="KW-1185">Reference proteome</keyword>
<dbReference type="GO" id="GO:0005524">
    <property type="term" value="F:ATP binding"/>
    <property type="evidence" value="ECO:0007669"/>
    <property type="project" value="UniProtKB-KW"/>
</dbReference>
<dbReference type="OrthoDB" id="7438987at2"/>
<evidence type="ECO:0000256" key="1">
    <source>
        <dbReference type="ARBA" id="ARBA00006914"/>
    </source>
</evidence>
<dbReference type="Pfam" id="PF00004">
    <property type="entry name" value="AAA"/>
    <property type="match status" value="1"/>
</dbReference>
<dbReference type="InterPro" id="IPR003593">
    <property type="entry name" value="AAA+_ATPase"/>
</dbReference>
<evidence type="ECO:0000256" key="2">
    <source>
        <dbReference type="ARBA" id="ARBA00022741"/>
    </source>
</evidence>
<evidence type="ECO:0000313" key="6">
    <source>
        <dbReference type="Proteomes" id="UP000297407"/>
    </source>
</evidence>
<evidence type="ECO:0000259" key="4">
    <source>
        <dbReference type="SMART" id="SM00382"/>
    </source>
</evidence>
<evidence type="ECO:0000313" key="5">
    <source>
        <dbReference type="EMBL" id="TGD57507.1"/>
    </source>
</evidence>
<dbReference type="CDD" id="cd19481">
    <property type="entry name" value="RecA-like_protease"/>
    <property type="match status" value="1"/>
</dbReference>
<dbReference type="RefSeq" id="WP_135526498.1">
    <property type="nucleotide sequence ID" value="NZ_SRLH01000005.1"/>
</dbReference>
<name>A0A4Z0L691_9FLAO</name>
<sequence length="426" mass="48777">MPFKALKKYILSQLSDKKATEIFDFQNSFEQALERSTTHEEAVILLIALAPHVFPNFFDEIIKELHPEGGDIPEFGGVREGNHRGMQPTGETILHVLAKEDLDGRLETQQLFSPEHWFSKENILFLEEVKEGEPMMSGKLKLPKEIVHLLCYGERLKPKFGSNFPAKEVNTLMEWDDLVVNETVRTQINQIKLWIKHHQALLKDWGMDKHILPGFRTLFYGPSGTGKTLTAALVGKEFNRPVFRIDLSQVVSKYIGETEQNLEKIFNQAEHKNWILLFDEADALFGKRTTTKSSNDRYANQEVSYLLQRVEQFNGLVILTSNFKNNIDDAFLRRFNSIVKFSKPTIEERLKLWTNAMPKHLSLPVGQLEELATYYELTGAQIVSAIMHASLLALEENSGIVSKENLLLGIKGEFDKEERQFTAVAR</sequence>
<dbReference type="EMBL" id="SRLH01000005">
    <property type="protein sequence ID" value="TGD57507.1"/>
    <property type="molecule type" value="Genomic_DNA"/>
</dbReference>
<dbReference type="GO" id="GO:0016887">
    <property type="term" value="F:ATP hydrolysis activity"/>
    <property type="evidence" value="ECO:0007669"/>
    <property type="project" value="InterPro"/>
</dbReference>
<dbReference type="InterPro" id="IPR050221">
    <property type="entry name" value="26S_Proteasome_ATPase"/>
</dbReference>